<comment type="subcellular location">
    <subcellularLocation>
        <location evidence="1">Endosome</location>
    </subcellularLocation>
</comment>
<evidence type="ECO:0000256" key="6">
    <source>
        <dbReference type="ARBA" id="ARBA00023054"/>
    </source>
</evidence>
<evidence type="ECO:0000256" key="5">
    <source>
        <dbReference type="ARBA" id="ARBA00022927"/>
    </source>
</evidence>
<dbReference type="InterPro" id="IPR008883">
    <property type="entry name" value="UEV_N"/>
</dbReference>
<dbReference type="EMBL" id="JALLPB020000348">
    <property type="protein sequence ID" value="KAL3810168.1"/>
    <property type="molecule type" value="Genomic_DNA"/>
</dbReference>
<feature type="domain" description="UEV" evidence="10">
    <location>
        <begin position="4"/>
        <end position="150"/>
    </location>
</feature>
<keyword evidence="5 7" id="KW-0653">Protein transport</keyword>
<dbReference type="Gene3D" id="3.10.110.10">
    <property type="entry name" value="Ubiquitin Conjugating Enzyme"/>
    <property type="match status" value="1"/>
</dbReference>
<dbReference type="GO" id="GO:0015031">
    <property type="term" value="P:protein transport"/>
    <property type="evidence" value="ECO:0007669"/>
    <property type="project" value="UniProtKB-UniRule"/>
</dbReference>
<evidence type="ECO:0000256" key="1">
    <source>
        <dbReference type="ARBA" id="ARBA00004177"/>
    </source>
</evidence>
<feature type="coiled-coil region" evidence="8">
    <location>
        <begin position="226"/>
        <end position="274"/>
    </location>
</feature>
<feature type="domain" description="SB" evidence="9">
    <location>
        <begin position="298"/>
        <end position="364"/>
    </location>
</feature>
<evidence type="ECO:0000256" key="7">
    <source>
        <dbReference type="PROSITE-ProRule" id="PRU00644"/>
    </source>
</evidence>
<evidence type="ECO:0000256" key="3">
    <source>
        <dbReference type="ARBA" id="ARBA00022448"/>
    </source>
</evidence>
<dbReference type="PANTHER" id="PTHR23306">
    <property type="entry name" value="TUMOR SUSCEPTIBILITY GENE 101 PROTEIN-RELATED"/>
    <property type="match status" value="1"/>
</dbReference>
<dbReference type="SUPFAM" id="SSF54495">
    <property type="entry name" value="UBC-like"/>
    <property type="match status" value="1"/>
</dbReference>
<dbReference type="Pfam" id="PF09454">
    <property type="entry name" value="Vps23_core"/>
    <property type="match status" value="1"/>
</dbReference>
<keyword evidence="3 7" id="KW-0813">Transport</keyword>
<dbReference type="Gene3D" id="6.10.140.820">
    <property type="match status" value="1"/>
</dbReference>
<evidence type="ECO:0008006" key="13">
    <source>
        <dbReference type="Google" id="ProtNLM"/>
    </source>
</evidence>
<evidence type="ECO:0000256" key="4">
    <source>
        <dbReference type="ARBA" id="ARBA00022753"/>
    </source>
</evidence>
<evidence type="ECO:0000256" key="2">
    <source>
        <dbReference type="ARBA" id="ARBA00009594"/>
    </source>
</evidence>
<evidence type="ECO:0000259" key="10">
    <source>
        <dbReference type="PROSITE" id="PS51322"/>
    </source>
</evidence>
<reference evidence="11 12" key="1">
    <citation type="submission" date="2024-10" db="EMBL/GenBank/DDBJ databases">
        <title>Updated reference genomes for cyclostephanoid diatoms.</title>
        <authorList>
            <person name="Roberts W.R."/>
            <person name="Alverson A.J."/>
        </authorList>
    </citation>
    <scope>NUCLEOTIDE SEQUENCE [LARGE SCALE GENOMIC DNA]</scope>
    <source>
        <strain evidence="11 12">AJA228-03</strain>
    </source>
</reference>
<keyword evidence="6 8" id="KW-0175">Coiled coil</keyword>
<protein>
    <recommendedName>
        <fullName evidence="13">Tumor susceptibility protein 101</fullName>
    </recommendedName>
</protein>
<name>A0ABD3RB26_9STRA</name>
<organism evidence="11 12">
    <name type="scientific">Cyclostephanos tholiformis</name>
    <dbReference type="NCBI Taxonomy" id="382380"/>
    <lineage>
        <taxon>Eukaryota</taxon>
        <taxon>Sar</taxon>
        <taxon>Stramenopiles</taxon>
        <taxon>Ochrophyta</taxon>
        <taxon>Bacillariophyta</taxon>
        <taxon>Coscinodiscophyceae</taxon>
        <taxon>Thalassiosirophycidae</taxon>
        <taxon>Stephanodiscales</taxon>
        <taxon>Stephanodiscaceae</taxon>
        <taxon>Cyclostephanos</taxon>
    </lineage>
</organism>
<keyword evidence="4" id="KW-0967">Endosome</keyword>
<dbReference type="InterPro" id="IPR037202">
    <property type="entry name" value="ESCRT_assembly_dom"/>
</dbReference>
<dbReference type="Pfam" id="PF05743">
    <property type="entry name" value="UEV"/>
    <property type="match status" value="1"/>
</dbReference>
<dbReference type="InterPro" id="IPR017916">
    <property type="entry name" value="SB_dom"/>
</dbReference>
<gene>
    <name evidence="11" type="ORF">ACHAXA_007055</name>
</gene>
<dbReference type="PROSITE" id="PS51322">
    <property type="entry name" value="UEV"/>
    <property type="match status" value="1"/>
</dbReference>
<comment type="similarity">
    <text evidence="2">Belongs to the ubiquitin-conjugating enzyme family. UEV subfamily.</text>
</comment>
<accession>A0ABD3RB26</accession>
<keyword evidence="12" id="KW-1185">Reference proteome</keyword>
<proteinExistence type="inferred from homology"/>
<sequence length="364" mass="40788">MSSELNSIVFNLLPGVYRDPSRIINDVASLRSTELGLRLHPRAEPLILNDGSSSNVLMLQGTLPMTYRGADYHIPIDLYVPPLYPARPPIIYVRPVPSMTINVNHSNVGQDGMVYMPYLHNWNADTHDLTELAACLSSIFGDDPPCYHRKAVTVDPTPPPPPPYPQPTGRPVNIPPPPYINPEINDARKRAEAISAATSEVRLAMKSLCDSTREDLRVELRDQKRLEAGKRRIDELLKEGEKQKAKLIAENVELAESTRTLEQWLAAVKEEQQQRQGQRYDDGDEGGVMTDLIAIPADTRSAQMLALSAESAAIDDCIYYLDMALVHRRLSLEVFLREVRRLTKRQSLAKAHLMMIKNTQTGGH</sequence>
<evidence type="ECO:0000256" key="8">
    <source>
        <dbReference type="SAM" id="Coils"/>
    </source>
</evidence>
<evidence type="ECO:0000313" key="12">
    <source>
        <dbReference type="Proteomes" id="UP001530377"/>
    </source>
</evidence>
<comment type="caution">
    <text evidence="11">The sequence shown here is derived from an EMBL/GenBank/DDBJ whole genome shotgun (WGS) entry which is preliminary data.</text>
</comment>
<dbReference type="GO" id="GO:0005768">
    <property type="term" value="C:endosome"/>
    <property type="evidence" value="ECO:0007669"/>
    <property type="project" value="UniProtKB-SubCell"/>
</dbReference>
<dbReference type="Proteomes" id="UP001530377">
    <property type="component" value="Unassembled WGS sequence"/>
</dbReference>
<dbReference type="AlphaFoldDB" id="A0ABD3RB26"/>
<dbReference type="PANTHER" id="PTHR23306:SF3">
    <property type="entry name" value="TUMOR SUPPRESSOR PROTEIN 101"/>
    <property type="match status" value="1"/>
</dbReference>
<evidence type="ECO:0000259" key="9">
    <source>
        <dbReference type="PROSITE" id="PS51312"/>
    </source>
</evidence>
<evidence type="ECO:0000313" key="11">
    <source>
        <dbReference type="EMBL" id="KAL3810168.1"/>
    </source>
</evidence>
<dbReference type="SUPFAM" id="SSF140111">
    <property type="entry name" value="Endosomal sorting complex assembly domain"/>
    <property type="match status" value="1"/>
</dbReference>
<dbReference type="PROSITE" id="PS51312">
    <property type="entry name" value="SB"/>
    <property type="match status" value="1"/>
</dbReference>
<dbReference type="InterPro" id="IPR016135">
    <property type="entry name" value="UBQ-conjugating_enzyme/RWD"/>
</dbReference>
<dbReference type="InterPro" id="IPR052070">
    <property type="entry name" value="ESCRT-I_UEV_domain"/>
</dbReference>
<dbReference type="CDD" id="cd11685">
    <property type="entry name" value="UEV_TSG101-like"/>
    <property type="match status" value="1"/>
</dbReference>